<dbReference type="InterPro" id="IPR037923">
    <property type="entry name" value="HTH-like"/>
</dbReference>
<evidence type="ECO:0000313" key="3">
    <source>
        <dbReference type="EMBL" id="GAL02918.1"/>
    </source>
</evidence>
<dbReference type="InterPro" id="IPR003313">
    <property type="entry name" value="AraC-bd"/>
</dbReference>
<dbReference type="EMBL" id="BBMN01000001">
    <property type="protein sequence ID" value="GAL02918.1"/>
    <property type="molecule type" value="Genomic_DNA"/>
</dbReference>
<evidence type="ECO:0000313" key="4">
    <source>
        <dbReference type="Proteomes" id="UP000029227"/>
    </source>
</evidence>
<organism evidence="3 4">
    <name type="scientific">Photobacterium aphoticum</name>
    <dbReference type="NCBI Taxonomy" id="754436"/>
    <lineage>
        <taxon>Bacteria</taxon>
        <taxon>Pseudomonadati</taxon>
        <taxon>Pseudomonadota</taxon>
        <taxon>Gammaproteobacteria</taxon>
        <taxon>Vibrionales</taxon>
        <taxon>Vibrionaceae</taxon>
        <taxon>Photobacterium</taxon>
    </lineage>
</organism>
<proteinExistence type="predicted"/>
<gene>
    <name evidence="3" type="ORF">JCM19237_5811</name>
</gene>
<dbReference type="Proteomes" id="UP000029227">
    <property type="component" value="Unassembled WGS sequence"/>
</dbReference>
<dbReference type="SUPFAM" id="SSF51215">
    <property type="entry name" value="Regulatory protein AraC"/>
    <property type="match status" value="1"/>
</dbReference>
<sequence>MMLIVSKGCALIRLGQQEFTVTAGQGFFIPFDCLHAMTVLPGTQYHTVAFSARLTSPVCREAGYFTVTPLIGAVANTLASAQKRGDELPMTGESGNLLRVLGDQVAKLKVKTPSIAPGLAAEHLPVLTQLIQGDRVTNNEAADVVAAYVGFSAKEIQTCLLMREALRLSRSGRNVEQIAEALHTSPALITAMAEPILGESL</sequence>
<reference evidence="3 4" key="1">
    <citation type="journal article" date="2014" name="Genome Announc.">
        <title>Draft Genome Sequences of Two Vibrionaceae Species, Vibrio ponticus C121 and Photobacterium aphoticum C119, Isolated as Coral Reef Microbiota.</title>
        <authorList>
            <person name="Al-saari N."/>
            <person name="Meirelles P.M."/>
            <person name="Mino S."/>
            <person name="Suda W."/>
            <person name="Oshima K."/>
            <person name="Hattori M."/>
            <person name="Ohkuma M."/>
            <person name="Thompson F.L."/>
            <person name="Gomez-Gil B."/>
            <person name="Sawabe T."/>
            <person name="Sawabe T."/>
        </authorList>
    </citation>
    <scope>NUCLEOTIDE SEQUENCE [LARGE SCALE GENOMIC DNA]</scope>
    <source>
        <strain evidence="3 4">JCM 19237</strain>
    </source>
</reference>
<dbReference type="GO" id="GO:0006355">
    <property type="term" value="P:regulation of DNA-templated transcription"/>
    <property type="evidence" value="ECO:0007669"/>
    <property type="project" value="InterPro"/>
</dbReference>
<dbReference type="GO" id="GO:0003677">
    <property type="term" value="F:DNA binding"/>
    <property type="evidence" value="ECO:0007669"/>
    <property type="project" value="UniProtKB-KW"/>
</dbReference>
<accession>A0A090QKZ3</accession>
<evidence type="ECO:0000256" key="1">
    <source>
        <dbReference type="ARBA" id="ARBA00023125"/>
    </source>
</evidence>
<dbReference type="Pfam" id="PF02311">
    <property type="entry name" value="AraC_binding"/>
    <property type="match status" value="1"/>
</dbReference>
<name>A0A090QKZ3_9GAMM</name>
<protein>
    <submittedName>
        <fullName evidence="3">AraC-type DNA-binding domain-containing protein</fullName>
    </submittedName>
</protein>
<feature type="domain" description="AraC-type arabinose-binding/dimerisation" evidence="2">
    <location>
        <begin position="4"/>
        <end position="68"/>
    </location>
</feature>
<keyword evidence="1 3" id="KW-0238">DNA-binding</keyword>
<dbReference type="eggNOG" id="ENOG502ZDKA">
    <property type="taxonomic scope" value="Bacteria"/>
</dbReference>
<dbReference type="AlphaFoldDB" id="A0A090QKZ3"/>
<evidence type="ECO:0000259" key="2">
    <source>
        <dbReference type="Pfam" id="PF02311"/>
    </source>
</evidence>
<dbReference type="CDD" id="cd02208">
    <property type="entry name" value="cupin_RmlC-like"/>
    <property type="match status" value="1"/>
</dbReference>
<comment type="caution">
    <text evidence="3">The sequence shown here is derived from an EMBL/GenBank/DDBJ whole genome shotgun (WGS) entry which is preliminary data.</text>
</comment>